<evidence type="ECO:0000313" key="2">
    <source>
        <dbReference type="Proteomes" id="UP000023152"/>
    </source>
</evidence>
<proteinExistence type="predicted"/>
<protein>
    <submittedName>
        <fullName evidence="1">Uncharacterized protein</fullName>
    </submittedName>
</protein>
<dbReference type="InterPro" id="IPR036305">
    <property type="entry name" value="RGS_sf"/>
</dbReference>
<dbReference type="AlphaFoldDB" id="X6L7Z1"/>
<comment type="caution">
    <text evidence="1">The sequence shown here is derived from an EMBL/GenBank/DDBJ whole genome shotgun (WGS) entry which is preliminary data.</text>
</comment>
<dbReference type="EMBL" id="ASPP01049281">
    <property type="protein sequence ID" value="ETN97570.1"/>
    <property type="molecule type" value="Genomic_DNA"/>
</dbReference>
<gene>
    <name evidence="1" type="ORF">RFI_39960</name>
</gene>
<evidence type="ECO:0000313" key="1">
    <source>
        <dbReference type="EMBL" id="ETN97570.1"/>
    </source>
</evidence>
<dbReference type="SUPFAM" id="SSF48097">
    <property type="entry name" value="Regulator of G-protein signaling, RGS"/>
    <property type="match status" value="1"/>
</dbReference>
<reference evidence="1 2" key="1">
    <citation type="journal article" date="2013" name="Curr. Biol.">
        <title>The Genome of the Foraminiferan Reticulomyxa filosa.</title>
        <authorList>
            <person name="Glockner G."/>
            <person name="Hulsmann N."/>
            <person name="Schleicher M."/>
            <person name="Noegel A.A."/>
            <person name="Eichinger L."/>
            <person name="Gallinger C."/>
            <person name="Pawlowski J."/>
            <person name="Sierra R."/>
            <person name="Euteneuer U."/>
            <person name="Pillet L."/>
            <person name="Moustafa A."/>
            <person name="Platzer M."/>
            <person name="Groth M."/>
            <person name="Szafranski K."/>
            <person name="Schliwa M."/>
        </authorList>
    </citation>
    <scope>NUCLEOTIDE SEQUENCE [LARGE SCALE GENOMIC DNA]</scope>
</reference>
<accession>X6L7Z1</accession>
<organism evidence="1 2">
    <name type="scientific">Reticulomyxa filosa</name>
    <dbReference type="NCBI Taxonomy" id="46433"/>
    <lineage>
        <taxon>Eukaryota</taxon>
        <taxon>Sar</taxon>
        <taxon>Rhizaria</taxon>
        <taxon>Retaria</taxon>
        <taxon>Foraminifera</taxon>
        <taxon>Monothalamids</taxon>
        <taxon>Reticulomyxidae</taxon>
        <taxon>Reticulomyxa</taxon>
    </lineage>
</organism>
<name>X6L7Z1_RETFI</name>
<sequence length="250" mass="29360">MALELVPLVDSERQKAFEKVHNVGFYQFSPQSHIVHTDFTIEMKMLLLYEKYVSTRAHFELNLPSATKDEWKNYCETVRFDFGIDNFEDVVKSLFVRAYYVYHLYMFCYVRKHFCGYPSVFVNAQKNYKGNEELVEVIVDSQGFIRNEDSDEDVEKDDVVEDDGNKNFGGALMPAQASSFLANEKQLNSNKPKKIKSSQLATFYKTDEMRIKYYKQVLDLCDKVVKECYGLMMDSYSRFDAAQMREHLRK</sequence>
<keyword evidence="2" id="KW-1185">Reference proteome</keyword>
<dbReference type="Proteomes" id="UP000023152">
    <property type="component" value="Unassembled WGS sequence"/>
</dbReference>